<dbReference type="AlphaFoldDB" id="F6EJA6"/>
<evidence type="ECO:0000313" key="5">
    <source>
        <dbReference type="EMBL" id="AEF42522.1"/>
    </source>
</evidence>
<evidence type="ECO:0000256" key="3">
    <source>
        <dbReference type="ARBA" id="ARBA00023163"/>
    </source>
</evidence>
<dbReference type="Gene3D" id="3.40.50.300">
    <property type="entry name" value="P-loop containing nucleotide triphosphate hydrolases"/>
    <property type="match status" value="1"/>
</dbReference>
<dbReference type="KEGG" id="asd:AS9A_4088"/>
<evidence type="ECO:0000256" key="1">
    <source>
        <dbReference type="ARBA" id="ARBA00023015"/>
    </source>
</evidence>
<dbReference type="PROSITE" id="PS50043">
    <property type="entry name" value="HTH_LUXR_2"/>
    <property type="match status" value="1"/>
</dbReference>
<dbReference type="RefSeq" id="WP_013808871.1">
    <property type="nucleotide sequence ID" value="NC_015564.1"/>
</dbReference>
<dbReference type="InterPro" id="IPR036388">
    <property type="entry name" value="WH-like_DNA-bd_sf"/>
</dbReference>
<dbReference type="SMART" id="SM00421">
    <property type="entry name" value="HTH_LUXR"/>
    <property type="match status" value="1"/>
</dbReference>
<sequence length="860" mass="89804">MTALKDIHLTSTGVHDKLISSAMHESISELLEAIRKSASRPVHRIILGTAGSGKTSALRIARSAFEATGARVTTSLENIGAIDAVAGSVLLVDDVHRCGPTALADLEAIMRRRDTSVLLTARPRSSRRIIERLLSTSGSSALTLGAMTSPRVAQRAREVLGHDLRRDHIAAIMAITGGQPDGVHEVLTMLQHGRAVLPDAARVIDEAGQAWVSRRFAELPALVQQAVAAAEFATAAPIVAETLGVSPDEAAELLDEARDSGLLLDHDKVTPQLKACFTDQLGPTKLAQLRSHAASALASSHALTTAAALTFAQYHVVNPQVASYLIRASERCSDTDPNQAATLLDAAYAAGASLADFALQRAEVAARTSDYGGALHFADAVTNRALSTDGRQCADLADAIRISATVATSRGMVAHAADLYRWLGADRAGADAPIAAIVLYAAGDGETARTVLQQAAPTIPTTYAQGLRLLAEGIGASMSGSGKSSIAMLARAVSMLSPPPVRRAMPDHAAALAATAALHCGDLAAAESILAASLADHRPEAAVTARLQLLSAWTSMLAGDIPAATARLRAATAHPLPSARDRLFEYGLRAGLARRADNAADLNTCWTAARPVIAACSADLFSLLPIGELWIASAHLSLQSEVTHLIDQAGTVLKDLGSPILWAAPFHWCGVQAAIIGDRPDDLVPHAHHLGAAAHASEYAAALATAGKSWIRVLAREFNPADVEASARGLAGAGHSWDGARLAAEGGFRSNDPRAAASLLQLARTLKLTGASGAMAPDPANGPAAPASRVPGGLSVREAEIASLVVQGFPYREIGERLFIAPKTVEHHVARIRQRIGAQSRGEMLSMLRSMGFPQMNHQA</sequence>
<evidence type="ECO:0000259" key="4">
    <source>
        <dbReference type="PROSITE" id="PS50043"/>
    </source>
</evidence>
<reference evidence="5 6" key="1">
    <citation type="journal article" date="2011" name="J. Bacteriol.">
        <title>Complete genome sequence of Amycolicicoccus subflavus DQS3-9A1T, an actinomycete isolated from crude oil-polluted soil.</title>
        <authorList>
            <person name="Cai M."/>
            <person name="Chen W.M."/>
            <person name="Nie Y."/>
            <person name="Chi C.Q."/>
            <person name="Wang Y.N."/>
            <person name="Tang Y.Q."/>
            <person name="Li G.Y."/>
            <person name="Wu X.L."/>
        </authorList>
    </citation>
    <scope>NUCLEOTIDE SEQUENCE [LARGE SCALE GENOMIC DNA]</scope>
    <source>
        <strain evidence="6">DSM 45089 / DQS3-9A1</strain>
    </source>
</reference>
<dbReference type="GO" id="GO:0003677">
    <property type="term" value="F:DNA binding"/>
    <property type="evidence" value="ECO:0007669"/>
    <property type="project" value="UniProtKB-KW"/>
</dbReference>
<dbReference type="OrthoDB" id="4811808at2"/>
<dbReference type="EMBL" id="CP002786">
    <property type="protein sequence ID" value="AEF42522.1"/>
    <property type="molecule type" value="Genomic_DNA"/>
</dbReference>
<proteinExistence type="predicted"/>
<keyword evidence="6" id="KW-1185">Reference proteome</keyword>
<keyword evidence="3" id="KW-0804">Transcription</keyword>
<dbReference type="InterPro" id="IPR016032">
    <property type="entry name" value="Sig_transdc_resp-reg_C-effctor"/>
</dbReference>
<dbReference type="PRINTS" id="PR00038">
    <property type="entry name" value="HTHLUXR"/>
</dbReference>
<dbReference type="CDD" id="cd06170">
    <property type="entry name" value="LuxR_C_like"/>
    <property type="match status" value="1"/>
</dbReference>
<dbReference type="GO" id="GO:0006355">
    <property type="term" value="P:regulation of DNA-templated transcription"/>
    <property type="evidence" value="ECO:0007669"/>
    <property type="project" value="InterPro"/>
</dbReference>
<gene>
    <name evidence="5" type="ordered locus">AS9A_4088</name>
</gene>
<dbReference type="SUPFAM" id="SSF52540">
    <property type="entry name" value="P-loop containing nucleoside triphosphate hydrolases"/>
    <property type="match status" value="1"/>
</dbReference>
<dbReference type="InterPro" id="IPR027417">
    <property type="entry name" value="P-loop_NTPase"/>
</dbReference>
<keyword evidence="2" id="KW-0238">DNA-binding</keyword>
<dbReference type="eggNOG" id="COG2197">
    <property type="taxonomic scope" value="Bacteria"/>
</dbReference>
<dbReference type="Proteomes" id="UP000009235">
    <property type="component" value="Chromosome"/>
</dbReference>
<name>F6EJA6_HOYSD</name>
<keyword evidence="1" id="KW-0805">Transcription regulation</keyword>
<protein>
    <submittedName>
        <fullName evidence="5">Transcriptional regulator</fullName>
    </submittedName>
</protein>
<dbReference type="PANTHER" id="PTHR44688:SF16">
    <property type="entry name" value="DNA-BINDING TRANSCRIPTIONAL ACTIVATOR DEVR_DOSR"/>
    <property type="match status" value="1"/>
</dbReference>
<feature type="domain" description="HTH luxR-type" evidence="4">
    <location>
        <begin position="787"/>
        <end position="852"/>
    </location>
</feature>
<organism evidence="5 6">
    <name type="scientific">Hoyosella subflava (strain DSM 45089 / JCM 17490 / NBRC 109087 / DQS3-9A1)</name>
    <name type="common">Amycolicicoccus subflavus</name>
    <dbReference type="NCBI Taxonomy" id="443218"/>
    <lineage>
        <taxon>Bacteria</taxon>
        <taxon>Bacillati</taxon>
        <taxon>Actinomycetota</taxon>
        <taxon>Actinomycetes</taxon>
        <taxon>Mycobacteriales</taxon>
        <taxon>Hoyosellaceae</taxon>
        <taxon>Hoyosella</taxon>
    </lineage>
</organism>
<dbReference type="HOGENOM" id="CLU_011326_0_0_11"/>
<dbReference type="Gene3D" id="1.10.10.10">
    <property type="entry name" value="Winged helix-like DNA-binding domain superfamily/Winged helix DNA-binding domain"/>
    <property type="match status" value="1"/>
</dbReference>
<dbReference type="Pfam" id="PF00196">
    <property type="entry name" value="GerE"/>
    <property type="match status" value="1"/>
</dbReference>
<dbReference type="STRING" id="443218.AS9A_4088"/>
<dbReference type="PROSITE" id="PS00622">
    <property type="entry name" value="HTH_LUXR_1"/>
    <property type="match status" value="1"/>
</dbReference>
<evidence type="ECO:0000256" key="2">
    <source>
        <dbReference type="ARBA" id="ARBA00023125"/>
    </source>
</evidence>
<accession>F6EJA6</accession>
<evidence type="ECO:0000313" key="6">
    <source>
        <dbReference type="Proteomes" id="UP000009235"/>
    </source>
</evidence>
<dbReference type="InterPro" id="IPR000792">
    <property type="entry name" value="Tscrpt_reg_LuxR_C"/>
</dbReference>
<dbReference type="SUPFAM" id="SSF46894">
    <property type="entry name" value="C-terminal effector domain of the bipartite response regulators"/>
    <property type="match status" value="1"/>
</dbReference>
<dbReference type="PANTHER" id="PTHR44688">
    <property type="entry name" value="DNA-BINDING TRANSCRIPTIONAL ACTIVATOR DEVR_DOSR"/>
    <property type="match status" value="1"/>
</dbReference>